<dbReference type="InterPro" id="IPR000182">
    <property type="entry name" value="GNAT_dom"/>
</dbReference>
<dbReference type="AlphaFoldDB" id="A0AAW7YSX1"/>
<dbReference type="InterPro" id="IPR040549">
    <property type="entry name" value="DUF5613"/>
</dbReference>
<feature type="domain" description="N-acetyltransferase" evidence="1">
    <location>
        <begin position="116"/>
        <end position="251"/>
    </location>
</feature>
<sequence>MKHLTMSDIYLEGNIFLEDSMKTVYLTPSDALQFPNNTWLYHQCPSQVQWLKDIETQKEMHVAQGSNHLSFYFPENDQLNEQWFELFKELGFELGVLEFYIIEANDLAQLSRNQDVRLIKVNRTNLNDYLDIFYQFSLPYGKKYAKKNVEKIRQNFDNMKATPMIGYLENKPVGIVDVIENKNSVEIDGFGVLENYQRNGIGRTMQSYIGELAGQRPVILVADGEDTVKDMYLKQGYVYRSFRYQILKENI</sequence>
<dbReference type="Proteomes" id="UP001170310">
    <property type="component" value="Unassembled WGS sequence"/>
</dbReference>
<organism evidence="2 3">
    <name type="scientific">Staphylococcus pasteuri_A</name>
    <dbReference type="NCBI Taxonomy" id="3062664"/>
    <lineage>
        <taxon>Bacteria</taxon>
        <taxon>Bacillati</taxon>
        <taxon>Bacillota</taxon>
        <taxon>Bacilli</taxon>
        <taxon>Bacillales</taxon>
        <taxon>Staphylococcaceae</taxon>
        <taxon>Staphylococcus</taxon>
    </lineage>
</organism>
<dbReference type="InterPro" id="IPR016181">
    <property type="entry name" value="Acyl_CoA_acyltransferase"/>
</dbReference>
<dbReference type="CDD" id="cd04301">
    <property type="entry name" value="NAT_SF"/>
    <property type="match status" value="1"/>
</dbReference>
<gene>
    <name evidence="2" type="ORF">Q4528_09105</name>
</gene>
<accession>A0AAW7YSX1</accession>
<dbReference type="Gene3D" id="3.40.630.30">
    <property type="match status" value="1"/>
</dbReference>
<dbReference type="SUPFAM" id="SSF55729">
    <property type="entry name" value="Acyl-CoA N-acyltransferases (Nat)"/>
    <property type="match status" value="1"/>
</dbReference>
<evidence type="ECO:0000313" key="2">
    <source>
        <dbReference type="EMBL" id="MDO6574318.1"/>
    </source>
</evidence>
<dbReference type="Pfam" id="PF00583">
    <property type="entry name" value="Acetyltransf_1"/>
    <property type="match status" value="1"/>
</dbReference>
<dbReference type="EC" id="2.3.1.-" evidence="2"/>
<dbReference type="GO" id="GO:0016747">
    <property type="term" value="F:acyltransferase activity, transferring groups other than amino-acyl groups"/>
    <property type="evidence" value="ECO:0007669"/>
    <property type="project" value="InterPro"/>
</dbReference>
<evidence type="ECO:0000313" key="3">
    <source>
        <dbReference type="Proteomes" id="UP001170310"/>
    </source>
</evidence>
<protein>
    <submittedName>
        <fullName evidence="2">GNAT family N-acetyltransferase</fullName>
        <ecNumber evidence="2">2.3.1.-</ecNumber>
    </submittedName>
</protein>
<keyword evidence="2" id="KW-0012">Acyltransferase</keyword>
<evidence type="ECO:0000259" key="1">
    <source>
        <dbReference type="PROSITE" id="PS51186"/>
    </source>
</evidence>
<dbReference type="RefSeq" id="WP_303521314.1">
    <property type="nucleotide sequence ID" value="NZ_JAUOQO010000007.1"/>
</dbReference>
<dbReference type="EMBL" id="JAUOQO010000007">
    <property type="protein sequence ID" value="MDO6574318.1"/>
    <property type="molecule type" value="Genomic_DNA"/>
</dbReference>
<comment type="caution">
    <text evidence="2">The sequence shown here is derived from an EMBL/GenBank/DDBJ whole genome shotgun (WGS) entry which is preliminary data.</text>
</comment>
<keyword evidence="2" id="KW-0808">Transferase</keyword>
<proteinExistence type="predicted"/>
<dbReference type="Pfam" id="PF18467">
    <property type="entry name" value="DUF5613"/>
    <property type="match status" value="1"/>
</dbReference>
<dbReference type="PROSITE" id="PS51186">
    <property type="entry name" value="GNAT"/>
    <property type="match status" value="1"/>
</dbReference>
<reference evidence="2" key="1">
    <citation type="submission" date="2023-07" db="EMBL/GenBank/DDBJ databases">
        <title>Genome content predicts the carbon catabolic preferences of heterotrophic bacteria.</title>
        <authorList>
            <person name="Gralka M."/>
        </authorList>
    </citation>
    <scope>NUCLEOTIDE SEQUENCE</scope>
    <source>
        <strain evidence="2">E2R20</strain>
    </source>
</reference>
<name>A0AAW7YSX1_9STAP</name>
<keyword evidence="3" id="KW-1185">Reference proteome</keyword>